<dbReference type="Proteomes" id="UP000284434">
    <property type="component" value="Unassembled WGS sequence"/>
</dbReference>
<sequence length="22" mass="2523">MKVVIFFLFIPIPGFIPSDRSV</sequence>
<evidence type="ECO:0000313" key="6">
    <source>
        <dbReference type="Proteomes" id="UP000284434"/>
    </source>
</evidence>
<accession>A0A3D4Z913</accession>
<name>A0A3D4Z913_9BACT</name>
<dbReference type="Proteomes" id="UP000283426">
    <property type="component" value="Unassembled WGS sequence"/>
</dbReference>
<organism evidence="3 6">
    <name type="scientific">Odoribacter splanchnicus</name>
    <dbReference type="NCBI Taxonomy" id="28118"/>
    <lineage>
        <taxon>Bacteria</taxon>
        <taxon>Pseudomonadati</taxon>
        <taxon>Bacteroidota</taxon>
        <taxon>Bacteroidia</taxon>
        <taxon>Bacteroidales</taxon>
        <taxon>Odoribacteraceae</taxon>
        <taxon>Odoribacter</taxon>
    </lineage>
</organism>
<dbReference type="EMBL" id="QRYW01000027">
    <property type="protein sequence ID" value="RGV23624.1"/>
    <property type="molecule type" value="Genomic_DNA"/>
</dbReference>
<evidence type="ECO:0000313" key="4">
    <source>
        <dbReference type="Proteomes" id="UP000283426"/>
    </source>
</evidence>
<comment type="caution">
    <text evidence="3">The sequence shown here is derived from an EMBL/GenBank/DDBJ whole genome shotgun (WGS) entry which is preliminary data.</text>
</comment>
<proteinExistence type="predicted"/>
<reference evidence="4 5" key="1">
    <citation type="submission" date="2018-08" db="EMBL/GenBank/DDBJ databases">
        <title>A genome reference for cultivated species of the human gut microbiota.</title>
        <authorList>
            <person name="Zou Y."/>
            <person name="Xue W."/>
            <person name="Luo G."/>
        </authorList>
    </citation>
    <scope>NUCLEOTIDE SEQUENCE [LARGE SCALE GENOMIC DNA]</scope>
    <source>
        <strain evidence="2 4">AF14-6AC</strain>
        <strain evidence="1 5">AF16-14</strain>
        <strain evidence="3 6">OF03-11</strain>
    </source>
</reference>
<evidence type="ECO:0000313" key="1">
    <source>
        <dbReference type="EMBL" id="RGU58219.1"/>
    </source>
</evidence>
<dbReference type="Proteomes" id="UP000284243">
    <property type="component" value="Unassembled WGS sequence"/>
</dbReference>
<gene>
    <name evidence="2" type="ORF">DWW24_12930</name>
    <name evidence="1" type="ORF">DWW57_03400</name>
    <name evidence="3" type="ORF">DXA53_02100</name>
</gene>
<dbReference type="EMBL" id="QSCO01000002">
    <property type="protein sequence ID" value="RGY09642.1"/>
    <property type="molecule type" value="Genomic_DNA"/>
</dbReference>
<evidence type="ECO:0000313" key="2">
    <source>
        <dbReference type="EMBL" id="RGV23624.1"/>
    </source>
</evidence>
<dbReference type="AlphaFoldDB" id="A0A3D4Z913"/>
<evidence type="ECO:0000313" key="3">
    <source>
        <dbReference type="EMBL" id="RGY09642.1"/>
    </source>
</evidence>
<dbReference type="EMBL" id="QRYC01000003">
    <property type="protein sequence ID" value="RGU58219.1"/>
    <property type="molecule type" value="Genomic_DNA"/>
</dbReference>
<protein>
    <submittedName>
        <fullName evidence="3">Uncharacterized protein</fullName>
    </submittedName>
</protein>
<evidence type="ECO:0000313" key="5">
    <source>
        <dbReference type="Proteomes" id="UP000284243"/>
    </source>
</evidence>